<evidence type="ECO:0000313" key="1">
    <source>
        <dbReference type="EMBL" id="MFA9478770.1"/>
    </source>
</evidence>
<comment type="caution">
    <text evidence="1">The sequence shown here is derived from an EMBL/GenBank/DDBJ whole genome shotgun (WGS) entry which is preliminary data.</text>
</comment>
<proteinExistence type="predicted"/>
<name>A0ABV4U598_9BACT</name>
<organism evidence="1 2">
    <name type="scientific">Natronomicrosphaera hydrolytica</name>
    <dbReference type="NCBI Taxonomy" id="3242702"/>
    <lineage>
        <taxon>Bacteria</taxon>
        <taxon>Pseudomonadati</taxon>
        <taxon>Planctomycetota</taxon>
        <taxon>Phycisphaerae</taxon>
        <taxon>Phycisphaerales</taxon>
        <taxon>Phycisphaeraceae</taxon>
        <taxon>Natronomicrosphaera</taxon>
    </lineage>
</organism>
<dbReference type="Proteomes" id="UP001575105">
    <property type="component" value="Unassembled WGS sequence"/>
</dbReference>
<protein>
    <submittedName>
        <fullName evidence="1">Uncharacterized protein</fullName>
    </submittedName>
</protein>
<sequence>MNNLYLTLKLSIGLTMATGMWLDVTPSNAEVPDSSQYGPVYRYHAEGKKIIANGWDTPDTAFVRKQLHQMEHNPLDGTAIVIRGQTGTESLDETCNTRKIWQKWTWERDWFDQAREDLHAVEFDRFSDNFIRINVTPGNVEWFDDEGWHAVANNLALMAELAKDTGLTGFAFDPESYRQHQFRYSIDAAHSFAEYQEMARMRGRETMSAIAEHFPGITILGFRFLSYNMAALTATDPNVILEHDDYGLYPAFFNGMLDALPPDATLVEGVEDTYLTNSTQEFLRVYHDMRFEAMRLVAPENRKKYQNQVQVGAAIYLDAYINPTGERWRVNDFGQPPVERLRQNLTNALAIAEEYVWLWGERSHWFETSSTQWHAERQSGVSWQDALPGIEHAFAWARHPMRTAADAVGGLKEKGKLSNLARNSDFTQTGEDQPDVMASDWDSEGLPAHWSSWQRDYSHGTFKWDQSKGRTRAGSAKAVGVQHGAFIQVLDVKPGQQLIVEAHAQLQGEVTPFVRIQWRQHTGHRILAYYDITAQFDAVTQTDDDWQRAVTVLTVPDRAHEMAIILFATGRAGEENVTWFDDVHVYELTPTTLWE</sequence>
<dbReference type="Gene3D" id="2.60.120.260">
    <property type="entry name" value="Galactose-binding domain-like"/>
    <property type="match status" value="1"/>
</dbReference>
<dbReference type="RefSeq" id="WP_425345697.1">
    <property type="nucleotide sequence ID" value="NZ_JBGUBD010000006.1"/>
</dbReference>
<gene>
    <name evidence="1" type="ORF">ACERK3_10725</name>
</gene>
<reference evidence="1 2" key="1">
    <citation type="submission" date="2024-08" db="EMBL/GenBank/DDBJ databases">
        <title>Whole-genome sequencing of halo(alkali)philic microorganisms from hypersaline lakes.</title>
        <authorList>
            <person name="Sorokin D.Y."/>
            <person name="Merkel A.Y."/>
            <person name="Messina E."/>
            <person name="Yakimov M."/>
        </authorList>
    </citation>
    <scope>NUCLEOTIDE SEQUENCE [LARGE SCALE GENOMIC DNA]</scope>
    <source>
        <strain evidence="1 2">AB-hyl4</strain>
    </source>
</reference>
<keyword evidence="2" id="KW-1185">Reference proteome</keyword>
<evidence type="ECO:0000313" key="2">
    <source>
        <dbReference type="Proteomes" id="UP001575105"/>
    </source>
</evidence>
<accession>A0ABV4U598</accession>
<dbReference type="EMBL" id="JBGUBD010000006">
    <property type="protein sequence ID" value="MFA9478770.1"/>
    <property type="molecule type" value="Genomic_DNA"/>
</dbReference>